<evidence type="ECO:0000313" key="3">
    <source>
        <dbReference type="EMBL" id="RKQ68314.1"/>
    </source>
</evidence>
<dbReference type="Gene3D" id="1.10.3990.20">
    <property type="entry name" value="protein bp1543"/>
    <property type="match status" value="1"/>
</dbReference>
<dbReference type="AlphaFoldDB" id="A0A420WBD3"/>
<accession>A0A420WBD3</accession>
<dbReference type="InterPro" id="IPR038268">
    <property type="entry name" value="RHH_sf"/>
</dbReference>
<dbReference type="GO" id="GO:0003677">
    <property type="term" value="F:DNA binding"/>
    <property type="evidence" value="ECO:0007669"/>
    <property type="project" value="UniProtKB-KW"/>
</dbReference>
<evidence type="ECO:0000259" key="2">
    <source>
        <dbReference type="Pfam" id="PF13467"/>
    </source>
</evidence>
<gene>
    <name evidence="3" type="ORF">BCL74_2792</name>
</gene>
<feature type="domain" description="Ribbon-helix-helix" evidence="2">
    <location>
        <begin position="44"/>
        <end position="105"/>
    </location>
</feature>
<keyword evidence="3" id="KW-0238">DNA-binding</keyword>
<dbReference type="InterPro" id="IPR027373">
    <property type="entry name" value="RHH_dom"/>
</dbReference>
<evidence type="ECO:0000256" key="1">
    <source>
        <dbReference type="SAM" id="MobiDB-lite"/>
    </source>
</evidence>
<proteinExistence type="predicted"/>
<name>A0A420WBD3_9PROT</name>
<dbReference type="Pfam" id="PF13467">
    <property type="entry name" value="RHH_4"/>
    <property type="match status" value="1"/>
</dbReference>
<organism evidence="3 4">
    <name type="scientific">Oceanibaculum indicum</name>
    <dbReference type="NCBI Taxonomy" id="526216"/>
    <lineage>
        <taxon>Bacteria</taxon>
        <taxon>Pseudomonadati</taxon>
        <taxon>Pseudomonadota</taxon>
        <taxon>Alphaproteobacteria</taxon>
        <taxon>Rhodospirillales</taxon>
        <taxon>Oceanibaculaceae</taxon>
        <taxon>Oceanibaculum</taxon>
    </lineage>
</organism>
<dbReference type="RefSeq" id="WP_121220902.1">
    <property type="nucleotide sequence ID" value="NZ_RBIG01000003.1"/>
</dbReference>
<sequence length="162" mass="17461">MRKGRRHGDGSADGTADGAGQDRRKRKTGLSFGGEGSLRNGARVRRNVRVAARRTSVSLEVAIWDALADICAREEMAIDAVCDAVESRRNSDSLASSLRTFSLLYFRLSTSRREKAAARPGNGSVSDGPQHGFPTIFEEALSRFESARAVQGDHGDDQSPAP</sequence>
<dbReference type="EMBL" id="RBIG01000003">
    <property type="protein sequence ID" value="RKQ68314.1"/>
    <property type="molecule type" value="Genomic_DNA"/>
</dbReference>
<feature type="region of interest" description="Disordered" evidence="1">
    <location>
        <begin position="1"/>
        <end position="37"/>
    </location>
</feature>
<dbReference type="Proteomes" id="UP000277424">
    <property type="component" value="Unassembled WGS sequence"/>
</dbReference>
<dbReference type="OrthoDB" id="8479603at2"/>
<reference evidence="3 4" key="1">
    <citation type="submission" date="2018-10" db="EMBL/GenBank/DDBJ databases">
        <title>Comparative analysis of microorganisms from saline springs in Andes Mountain Range, Colombia.</title>
        <authorList>
            <person name="Rubin E."/>
        </authorList>
    </citation>
    <scope>NUCLEOTIDE SEQUENCE [LARGE SCALE GENOMIC DNA]</scope>
    <source>
        <strain evidence="3 4">USBA 36</strain>
    </source>
</reference>
<evidence type="ECO:0000313" key="4">
    <source>
        <dbReference type="Proteomes" id="UP000277424"/>
    </source>
</evidence>
<comment type="caution">
    <text evidence="3">The sequence shown here is derived from an EMBL/GenBank/DDBJ whole genome shotgun (WGS) entry which is preliminary data.</text>
</comment>
<protein>
    <submittedName>
        <fullName evidence="3">Putative DNA-binding ribbon-helix-helix protein</fullName>
    </submittedName>
</protein>